<feature type="region of interest" description="Disordered" evidence="1">
    <location>
        <begin position="55"/>
        <end position="147"/>
    </location>
</feature>
<dbReference type="RefSeq" id="WP_177977651.1">
    <property type="nucleotide sequence ID" value="NZ_JAJEPU010000002.1"/>
</dbReference>
<comment type="caution">
    <text evidence="3">The sequence shown here is derived from an EMBL/GenBank/DDBJ whole genome shotgun (WGS) entry which is preliminary data.</text>
</comment>
<name>A0AAE3APV4_9FIRM</name>
<evidence type="ECO:0000313" key="4">
    <source>
        <dbReference type="Proteomes" id="UP001198962"/>
    </source>
</evidence>
<evidence type="ECO:0000256" key="2">
    <source>
        <dbReference type="SAM" id="Phobius"/>
    </source>
</evidence>
<dbReference type="AlphaFoldDB" id="A0AAE3APV4"/>
<reference evidence="3" key="1">
    <citation type="submission" date="2021-10" db="EMBL/GenBank/DDBJ databases">
        <title>Anaerobic single-cell dispensing facilitates the cultivation of human gut bacteria.</title>
        <authorList>
            <person name="Afrizal A."/>
        </authorList>
    </citation>
    <scope>NUCLEOTIDE SEQUENCE</scope>
    <source>
        <strain evidence="3">CLA-AA-H274</strain>
    </source>
</reference>
<keyword evidence="4" id="KW-1185">Reference proteome</keyword>
<proteinExistence type="predicted"/>
<feature type="compositionally biased region" description="Low complexity" evidence="1">
    <location>
        <begin position="99"/>
        <end position="117"/>
    </location>
</feature>
<gene>
    <name evidence="3" type="ORF">LKD32_01180</name>
</gene>
<feature type="transmembrane region" description="Helical" evidence="2">
    <location>
        <begin position="151"/>
        <end position="174"/>
    </location>
</feature>
<dbReference type="EMBL" id="JAJEPU010000002">
    <property type="protein sequence ID" value="MCC2163505.1"/>
    <property type="molecule type" value="Genomic_DNA"/>
</dbReference>
<protein>
    <submittedName>
        <fullName evidence="3">Uncharacterized protein</fullName>
    </submittedName>
</protein>
<feature type="compositionally biased region" description="Basic and acidic residues" evidence="1">
    <location>
        <begin position="55"/>
        <end position="66"/>
    </location>
</feature>
<feature type="compositionally biased region" description="Basic and acidic residues" evidence="1">
    <location>
        <begin position="138"/>
        <end position="147"/>
    </location>
</feature>
<keyword evidence="2" id="KW-0812">Transmembrane</keyword>
<evidence type="ECO:0000256" key="1">
    <source>
        <dbReference type="SAM" id="MobiDB-lite"/>
    </source>
</evidence>
<sequence length="180" mass="20563">MIRRVCPICDQVMTGRHYCRICHSLVRHPRIQDVTYYLNERHPQNETACSYHDSYHDSVHRQEDSAGSKMKKSGKKDGKKGDKKKTEKTVTVWRMGNPSQPGKKNNQKSSKPSNPVPASGGNYRSGSGNDWEETFGNRTDKSKKEGSGRTIGAFSLFLILIVFWRLFLAIWSVIQAFLVW</sequence>
<keyword evidence="2" id="KW-1133">Transmembrane helix</keyword>
<evidence type="ECO:0000313" key="3">
    <source>
        <dbReference type="EMBL" id="MCC2163505.1"/>
    </source>
</evidence>
<dbReference type="Proteomes" id="UP001198962">
    <property type="component" value="Unassembled WGS sequence"/>
</dbReference>
<feature type="compositionally biased region" description="Basic and acidic residues" evidence="1">
    <location>
        <begin position="75"/>
        <end position="88"/>
    </location>
</feature>
<organism evidence="3 4">
    <name type="scientific">Brotaphodocola catenula</name>
    <dbReference type="NCBI Taxonomy" id="2885361"/>
    <lineage>
        <taxon>Bacteria</taxon>
        <taxon>Bacillati</taxon>
        <taxon>Bacillota</taxon>
        <taxon>Clostridia</taxon>
        <taxon>Lachnospirales</taxon>
        <taxon>Lachnospiraceae</taxon>
        <taxon>Brotaphodocola</taxon>
    </lineage>
</organism>
<accession>A0AAE3APV4</accession>
<keyword evidence="2" id="KW-0472">Membrane</keyword>